<dbReference type="GO" id="GO:0008171">
    <property type="term" value="F:O-methyltransferase activity"/>
    <property type="evidence" value="ECO:0007669"/>
    <property type="project" value="InterPro"/>
</dbReference>
<organism evidence="6 7">
    <name type="scientific">Lojkania enalia</name>
    <dbReference type="NCBI Taxonomy" id="147567"/>
    <lineage>
        <taxon>Eukaryota</taxon>
        <taxon>Fungi</taxon>
        <taxon>Dikarya</taxon>
        <taxon>Ascomycota</taxon>
        <taxon>Pezizomycotina</taxon>
        <taxon>Dothideomycetes</taxon>
        <taxon>Pleosporomycetidae</taxon>
        <taxon>Pleosporales</taxon>
        <taxon>Pleosporales incertae sedis</taxon>
        <taxon>Lojkania</taxon>
    </lineage>
</organism>
<dbReference type="Gene3D" id="1.10.10.10">
    <property type="entry name" value="Winged helix-like DNA-binding domain superfamily/Winged helix DNA-binding domain"/>
    <property type="match status" value="1"/>
</dbReference>
<dbReference type="SUPFAM" id="SSF46785">
    <property type="entry name" value="Winged helix' DNA-binding domain"/>
    <property type="match status" value="1"/>
</dbReference>
<keyword evidence="2" id="KW-0808">Transferase</keyword>
<dbReference type="PROSITE" id="PS51683">
    <property type="entry name" value="SAM_OMT_II"/>
    <property type="match status" value="1"/>
</dbReference>
<dbReference type="AlphaFoldDB" id="A0A9P4KF98"/>
<dbReference type="EMBL" id="ML986611">
    <property type="protein sequence ID" value="KAF2265024.1"/>
    <property type="molecule type" value="Genomic_DNA"/>
</dbReference>
<dbReference type="InterPro" id="IPR036390">
    <property type="entry name" value="WH_DNA-bd_sf"/>
</dbReference>
<keyword evidence="1" id="KW-0489">Methyltransferase</keyword>
<keyword evidence="7" id="KW-1185">Reference proteome</keyword>
<gene>
    <name evidence="6" type="ORF">CC78DRAFT_560014</name>
</gene>
<sequence>MTSDTPTASLLTLAQSIHGLTQEILSHLFTRNHPEPTFAVTSVDVPEDDYYASLRDRLSESALDLIHLVNGPRGYFRRFLCTHNDLAAYQIAFEYSFFAHVPENEPISVSSLAAKVGLEPELVGRVIRFLCTQNVFREVSKDQFAHTASSIMFVRDHHLRACAEYQLDEMFKAASDTAASIKSGKSPFEERHGTSLFQFYGQRPQHATRFANAMIGVAKMDRQVSELLNGYPWKDLGDGKVVDVGGGNGHVSMALARAYPNLKIVVQDASPQMLAQARLQDLSGLEGRIEFMQHNFFTLQPLQDAEAYFIRQCLHNWNDAQCITILRALVPALEHCKPRTPLLINDTILPAHETTNKFKEHGLRQMDLLMLVALGTKQRTEEEFRRILREADERFEITRIHSDGTMSLIEVILNK</sequence>
<evidence type="ECO:0000259" key="5">
    <source>
        <dbReference type="Pfam" id="PF08100"/>
    </source>
</evidence>
<evidence type="ECO:0000259" key="4">
    <source>
        <dbReference type="Pfam" id="PF00891"/>
    </source>
</evidence>
<dbReference type="Proteomes" id="UP000800093">
    <property type="component" value="Unassembled WGS sequence"/>
</dbReference>
<evidence type="ECO:0000256" key="3">
    <source>
        <dbReference type="ARBA" id="ARBA00022691"/>
    </source>
</evidence>
<name>A0A9P4KF98_9PLEO</name>
<dbReference type="InterPro" id="IPR012967">
    <property type="entry name" value="COMT_dimerisation"/>
</dbReference>
<dbReference type="Pfam" id="PF08100">
    <property type="entry name" value="Dimerisation"/>
    <property type="match status" value="1"/>
</dbReference>
<feature type="domain" description="O-methyltransferase C-terminal" evidence="4">
    <location>
        <begin position="178"/>
        <end position="391"/>
    </location>
</feature>
<evidence type="ECO:0000256" key="2">
    <source>
        <dbReference type="ARBA" id="ARBA00022679"/>
    </source>
</evidence>
<keyword evidence="3" id="KW-0949">S-adenosyl-L-methionine</keyword>
<accession>A0A9P4KF98</accession>
<feature type="domain" description="O-methyltransferase dimerisation" evidence="5">
    <location>
        <begin position="90"/>
        <end position="155"/>
    </location>
</feature>
<evidence type="ECO:0000313" key="6">
    <source>
        <dbReference type="EMBL" id="KAF2265024.1"/>
    </source>
</evidence>
<evidence type="ECO:0000256" key="1">
    <source>
        <dbReference type="ARBA" id="ARBA00022603"/>
    </source>
</evidence>
<protein>
    <submittedName>
        <fullName evidence="6">Sterigmatocystin 8-O-methyltransferase</fullName>
    </submittedName>
</protein>
<dbReference type="InterPro" id="IPR029063">
    <property type="entry name" value="SAM-dependent_MTases_sf"/>
</dbReference>
<proteinExistence type="predicted"/>
<dbReference type="Gene3D" id="3.40.50.150">
    <property type="entry name" value="Vaccinia Virus protein VP39"/>
    <property type="match status" value="1"/>
</dbReference>
<dbReference type="InterPro" id="IPR001077">
    <property type="entry name" value="COMT_C"/>
</dbReference>
<dbReference type="InterPro" id="IPR016461">
    <property type="entry name" value="COMT-like"/>
</dbReference>
<dbReference type="PANTHER" id="PTHR43712">
    <property type="entry name" value="PUTATIVE (AFU_ORTHOLOGUE AFUA_4G14580)-RELATED"/>
    <property type="match status" value="1"/>
</dbReference>
<dbReference type="InterPro" id="IPR036388">
    <property type="entry name" value="WH-like_DNA-bd_sf"/>
</dbReference>
<dbReference type="Pfam" id="PF00891">
    <property type="entry name" value="Methyltransf_2"/>
    <property type="match status" value="1"/>
</dbReference>
<dbReference type="OrthoDB" id="2410195at2759"/>
<comment type="caution">
    <text evidence="6">The sequence shown here is derived from an EMBL/GenBank/DDBJ whole genome shotgun (WGS) entry which is preliminary data.</text>
</comment>
<evidence type="ECO:0000313" key="7">
    <source>
        <dbReference type="Proteomes" id="UP000800093"/>
    </source>
</evidence>
<dbReference type="PANTHER" id="PTHR43712:SF12">
    <property type="entry name" value="STERIGMATOCYSTIN 8-O-METHYLTRANSFERASE"/>
    <property type="match status" value="1"/>
</dbReference>
<dbReference type="CDD" id="cd02440">
    <property type="entry name" value="AdoMet_MTases"/>
    <property type="match status" value="1"/>
</dbReference>
<dbReference type="SUPFAM" id="SSF53335">
    <property type="entry name" value="S-adenosyl-L-methionine-dependent methyltransferases"/>
    <property type="match status" value="1"/>
</dbReference>
<reference evidence="7" key="1">
    <citation type="journal article" date="2020" name="Stud. Mycol.">
        <title>101 Dothideomycetes genomes: A test case for predicting lifestyles and emergence of pathogens.</title>
        <authorList>
            <person name="Haridas S."/>
            <person name="Albert R."/>
            <person name="Binder M."/>
            <person name="Bloem J."/>
            <person name="LaButti K."/>
            <person name="Salamov A."/>
            <person name="Andreopoulos B."/>
            <person name="Baker S."/>
            <person name="Barry K."/>
            <person name="Bills G."/>
            <person name="Bluhm B."/>
            <person name="Cannon C."/>
            <person name="Castanera R."/>
            <person name="Culley D."/>
            <person name="Daum C."/>
            <person name="Ezra D."/>
            <person name="Gonzalez J."/>
            <person name="Henrissat B."/>
            <person name="Kuo A."/>
            <person name="Liang C."/>
            <person name="Lipzen A."/>
            <person name="Lutzoni F."/>
            <person name="Magnuson J."/>
            <person name="Mondo S."/>
            <person name="Nolan M."/>
            <person name="Ohm R."/>
            <person name="Pangilinan J."/>
            <person name="Park H.-J."/>
            <person name="Ramirez L."/>
            <person name="Alfaro M."/>
            <person name="Sun H."/>
            <person name="Tritt A."/>
            <person name="Yoshinaga Y."/>
            <person name="Zwiers L.-H."/>
            <person name="Turgeon B."/>
            <person name="Goodwin S."/>
            <person name="Spatafora J."/>
            <person name="Crous P."/>
            <person name="Grigoriev I."/>
        </authorList>
    </citation>
    <scope>NUCLEOTIDE SEQUENCE [LARGE SCALE GENOMIC DNA]</scope>
    <source>
        <strain evidence="7">CBS 304.66</strain>
    </source>
</reference>
<dbReference type="GO" id="GO:0032259">
    <property type="term" value="P:methylation"/>
    <property type="evidence" value="ECO:0007669"/>
    <property type="project" value="UniProtKB-KW"/>
</dbReference>